<dbReference type="EMBL" id="CM009750">
    <property type="protein sequence ID" value="PUZ71899.1"/>
    <property type="molecule type" value="Genomic_DNA"/>
</dbReference>
<dbReference type="Proteomes" id="UP000244336">
    <property type="component" value="Chromosome 2"/>
</dbReference>
<organism evidence="1 2">
    <name type="scientific">Panicum hallii var. hallii</name>
    <dbReference type="NCBI Taxonomy" id="1504633"/>
    <lineage>
        <taxon>Eukaryota</taxon>
        <taxon>Viridiplantae</taxon>
        <taxon>Streptophyta</taxon>
        <taxon>Embryophyta</taxon>
        <taxon>Tracheophyta</taxon>
        <taxon>Spermatophyta</taxon>
        <taxon>Magnoliopsida</taxon>
        <taxon>Liliopsida</taxon>
        <taxon>Poales</taxon>
        <taxon>Poaceae</taxon>
        <taxon>PACMAD clade</taxon>
        <taxon>Panicoideae</taxon>
        <taxon>Panicodae</taxon>
        <taxon>Paniceae</taxon>
        <taxon>Panicinae</taxon>
        <taxon>Panicum</taxon>
        <taxon>Panicum sect. Panicum</taxon>
    </lineage>
</organism>
<dbReference type="Gramene" id="PUZ71898">
    <property type="protein sequence ID" value="PUZ71898"/>
    <property type="gene ID" value="GQ55_2G351100"/>
</dbReference>
<name>A0A2T7EVP5_9POAL</name>
<evidence type="ECO:0000313" key="1">
    <source>
        <dbReference type="EMBL" id="PUZ71899.1"/>
    </source>
</evidence>
<dbReference type="InterPro" id="IPR036047">
    <property type="entry name" value="F-box-like_dom_sf"/>
</dbReference>
<sequence>MRTTCSTEGHWAPPTRRLRPMMETPRSKRAMAVHAGERISDLPDELRYHALSFLPARDAGRTCVLSPR</sequence>
<proteinExistence type="predicted"/>
<reference evidence="1 2" key="1">
    <citation type="submission" date="2018-04" db="EMBL/GenBank/DDBJ databases">
        <title>WGS assembly of Panicum hallii var. hallii HAL2.</title>
        <authorList>
            <person name="Lovell J."/>
            <person name="Jenkins J."/>
            <person name="Lowry D."/>
            <person name="Mamidi S."/>
            <person name="Sreedasyam A."/>
            <person name="Weng X."/>
            <person name="Barry K."/>
            <person name="Bonette J."/>
            <person name="Campitelli B."/>
            <person name="Daum C."/>
            <person name="Gordon S."/>
            <person name="Gould B."/>
            <person name="Lipzen A."/>
            <person name="MacQueen A."/>
            <person name="Palacio-Mejia J."/>
            <person name="Plott C."/>
            <person name="Shakirov E."/>
            <person name="Shu S."/>
            <person name="Yoshinaga Y."/>
            <person name="Zane M."/>
            <person name="Rokhsar D."/>
            <person name="Grimwood J."/>
            <person name="Schmutz J."/>
            <person name="Juenger T."/>
        </authorList>
    </citation>
    <scope>NUCLEOTIDE SEQUENCE [LARGE SCALE GENOMIC DNA]</scope>
    <source>
        <strain evidence="2">cv. HAL2</strain>
        <strain evidence="1">HAL2</strain>
    </source>
</reference>
<accession>A0A2T7EVP5</accession>
<dbReference type="SUPFAM" id="SSF81383">
    <property type="entry name" value="F-box domain"/>
    <property type="match status" value="1"/>
</dbReference>
<evidence type="ECO:0000313" key="2">
    <source>
        <dbReference type="Proteomes" id="UP000244336"/>
    </source>
</evidence>
<evidence type="ECO:0008006" key="3">
    <source>
        <dbReference type="Google" id="ProtNLM"/>
    </source>
</evidence>
<dbReference type="Gramene" id="PUZ71899">
    <property type="protein sequence ID" value="PUZ71899"/>
    <property type="gene ID" value="GQ55_2G351100"/>
</dbReference>
<dbReference type="EMBL" id="CM009750">
    <property type="protein sequence ID" value="PUZ71898.1"/>
    <property type="molecule type" value="Genomic_DNA"/>
</dbReference>
<dbReference type="AlphaFoldDB" id="A0A2T7EVP5"/>
<gene>
    <name evidence="1" type="ORF">GQ55_2G351100</name>
</gene>
<keyword evidence="2" id="KW-1185">Reference proteome</keyword>
<protein>
    <recommendedName>
        <fullName evidence="3">F-box domain-containing protein</fullName>
    </recommendedName>
</protein>
<dbReference type="OrthoDB" id="612216at2759"/>